<dbReference type="GO" id="GO:0004931">
    <property type="term" value="F:extracellularly ATP-gated monoatomic cation channel activity"/>
    <property type="evidence" value="ECO:0007669"/>
    <property type="project" value="UniProtKB-UniRule"/>
</dbReference>
<keyword evidence="9 16" id="KW-1015">Disulfide bond</keyword>
<keyword evidence="18" id="KW-0675">Receptor</keyword>
<evidence type="ECO:0000256" key="14">
    <source>
        <dbReference type="PIRNR" id="PIRNR005713"/>
    </source>
</evidence>
<gene>
    <name evidence="19" type="primary">p2rx3a</name>
</gene>
<keyword evidence="4" id="KW-1003">Cell membrane</keyword>
<dbReference type="Pfam" id="PF00864">
    <property type="entry name" value="P2X_receptor"/>
    <property type="match status" value="1"/>
</dbReference>
<dbReference type="PRINTS" id="PR01307">
    <property type="entry name" value="P2XRECEPTOR"/>
</dbReference>
<feature type="disulfide bond" evidence="16">
    <location>
        <begin position="190"/>
        <end position="200"/>
    </location>
</feature>
<evidence type="ECO:0000256" key="8">
    <source>
        <dbReference type="ARBA" id="ARBA00023136"/>
    </source>
</evidence>
<keyword evidence="7 14" id="KW-0406">Ion transport</keyword>
<dbReference type="GO" id="GO:0098794">
    <property type="term" value="C:postsynapse"/>
    <property type="evidence" value="ECO:0007669"/>
    <property type="project" value="GOC"/>
</dbReference>
<keyword evidence="12 18" id="KW-0407">Ion channel</keyword>
<comment type="function">
    <text evidence="18">Receptor for ATP that acts as a ligand-gated ion channel.</text>
</comment>
<dbReference type="NCBIfam" id="TIGR00863">
    <property type="entry name" value="P2X"/>
    <property type="match status" value="1"/>
</dbReference>
<dbReference type="InterPro" id="IPR059116">
    <property type="entry name" value="P2X_receptor"/>
</dbReference>
<keyword evidence="11 14" id="KW-1071">Ligand-gated ion channel</keyword>
<dbReference type="Gene3D" id="1.10.287.940">
    <property type="entry name" value="atp-gated p2x4 ion channel"/>
    <property type="match status" value="1"/>
</dbReference>
<feature type="transmembrane region" description="Helical" evidence="18">
    <location>
        <begin position="309"/>
        <end position="334"/>
    </location>
</feature>
<keyword evidence="20" id="KW-1185">Reference proteome</keyword>
<dbReference type="GO" id="GO:0001614">
    <property type="term" value="F:purinergic nucleotide receptor activity"/>
    <property type="evidence" value="ECO:0007669"/>
    <property type="project" value="UniProtKB-UniRule"/>
</dbReference>
<proteinExistence type="inferred from homology"/>
<feature type="binding site" evidence="15">
    <location>
        <begin position="68"/>
        <end position="70"/>
    </location>
    <ligand>
        <name>ATP</name>
        <dbReference type="ChEBI" id="CHEBI:30616"/>
        <note>ligand shared between two neighboring subunits of the homotrimer</note>
    </ligand>
</feature>
<feature type="glycosylation site" description="N-linked (GlcNAc...) asparagine" evidence="17">
    <location>
        <position position="157"/>
    </location>
</feature>
<dbReference type="AlphaFoldDB" id="H2UAE9"/>
<evidence type="ECO:0000256" key="2">
    <source>
        <dbReference type="ARBA" id="ARBA00009848"/>
    </source>
</evidence>
<dbReference type="OMA" id="DLDIEYC"/>
<keyword evidence="8 14" id="KW-0472">Membrane</keyword>
<evidence type="ECO:0000313" key="19">
    <source>
        <dbReference type="Ensembl" id="ENSTRUP00000033916.3"/>
    </source>
</evidence>
<comment type="subcellular location">
    <subcellularLocation>
        <location evidence="1">Cell membrane</location>
        <topology evidence="1">Multi-pass membrane protein</topology>
    </subcellularLocation>
    <subcellularLocation>
        <location evidence="18">Membrane</location>
        <topology evidence="18">Multi-pass membrane protein</topology>
    </subcellularLocation>
</comment>
<dbReference type="GeneTree" id="ENSGT01020000230351"/>
<evidence type="ECO:0000256" key="15">
    <source>
        <dbReference type="PIRSR" id="PIRSR005713-1"/>
    </source>
</evidence>
<evidence type="ECO:0000313" key="20">
    <source>
        <dbReference type="Proteomes" id="UP000005226"/>
    </source>
</evidence>
<dbReference type="PRINTS" id="PR01310">
    <property type="entry name" value="P2X3RECEPTOR"/>
</dbReference>
<dbReference type="InParanoid" id="H2UAE9"/>
<dbReference type="InterPro" id="IPR003046">
    <property type="entry name" value="P2X3_purnocptor"/>
</dbReference>
<dbReference type="InterPro" id="IPR001429">
    <property type="entry name" value="P2X_purnocptor"/>
</dbReference>
<dbReference type="GO" id="GO:0033198">
    <property type="term" value="P:response to ATP"/>
    <property type="evidence" value="ECO:0007669"/>
    <property type="project" value="InterPro"/>
</dbReference>
<keyword evidence="3 14" id="KW-0813">Transport</keyword>
<evidence type="ECO:0000256" key="18">
    <source>
        <dbReference type="RuleBase" id="RU000681"/>
    </source>
</evidence>
<dbReference type="GO" id="GO:0005524">
    <property type="term" value="F:ATP binding"/>
    <property type="evidence" value="ECO:0007669"/>
    <property type="project" value="UniProtKB-UniRule"/>
</dbReference>
<dbReference type="GO" id="GO:0005886">
    <property type="term" value="C:plasma membrane"/>
    <property type="evidence" value="ECO:0007669"/>
    <property type="project" value="UniProtKB-SubCell"/>
</dbReference>
<organism evidence="19 20">
    <name type="scientific">Takifugu rubripes</name>
    <name type="common">Japanese pufferfish</name>
    <name type="synonym">Fugu rubripes</name>
    <dbReference type="NCBI Taxonomy" id="31033"/>
    <lineage>
        <taxon>Eukaryota</taxon>
        <taxon>Metazoa</taxon>
        <taxon>Chordata</taxon>
        <taxon>Craniata</taxon>
        <taxon>Vertebrata</taxon>
        <taxon>Euteleostomi</taxon>
        <taxon>Actinopterygii</taxon>
        <taxon>Neopterygii</taxon>
        <taxon>Teleostei</taxon>
        <taxon>Neoteleostei</taxon>
        <taxon>Acanthomorphata</taxon>
        <taxon>Eupercaria</taxon>
        <taxon>Tetraodontiformes</taxon>
        <taxon>Tetradontoidea</taxon>
        <taxon>Tetraodontidae</taxon>
        <taxon>Takifugu</taxon>
    </lineage>
</organism>
<evidence type="ECO:0000256" key="12">
    <source>
        <dbReference type="ARBA" id="ARBA00023303"/>
    </source>
</evidence>
<dbReference type="Ensembl" id="ENSTRUT00000034042.3">
    <property type="protein sequence ID" value="ENSTRUP00000033916.3"/>
    <property type="gene ID" value="ENSTRUG00000013319.3"/>
</dbReference>
<dbReference type="PANTHER" id="PTHR10125:SF8">
    <property type="entry name" value="P2X PURINOCEPTOR 3"/>
    <property type="match status" value="1"/>
</dbReference>
<dbReference type="InterPro" id="IPR027309">
    <property type="entry name" value="P2X_extracellular_dom_sf"/>
</dbReference>
<comment type="function">
    <text evidence="14">Extracellular ATP-activated non-selective cation channel. Plays particularly important role in sensory neurons where its activation is critical for gustatory, nociceptive responses, visceral reflexes and sensory hypersensitization.</text>
</comment>
<evidence type="ECO:0000256" key="13">
    <source>
        <dbReference type="ARBA" id="ARBA00036634"/>
    </source>
</evidence>
<evidence type="ECO:0000256" key="17">
    <source>
        <dbReference type="PIRSR" id="PIRSR005713-3"/>
    </source>
</evidence>
<keyword evidence="15" id="KW-0067">ATP-binding</keyword>
<feature type="disulfide bond" evidence="16">
    <location>
        <begin position="103"/>
        <end position="134"/>
    </location>
</feature>
<dbReference type="PIRSF" id="PIRSF005713">
    <property type="entry name" value="P2X_purinoceptor"/>
    <property type="match status" value="1"/>
</dbReference>
<dbReference type="PANTHER" id="PTHR10125">
    <property type="entry name" value="P2X PURINOCEPTOR"/>
    <property type="match status" value="1"/>
</dbReference>
<dbReference type="GO" id="GO:0070588">
    <property type="term" value="P:calcium ion transmembrane transport"/>
    <property type="evidence" value="ECO:0007669"/>
    <property type="project" value="TreeGrafter"/>
</dbReference>
<name>H2UAE9_TAKRU</name>
<evidence type="ECO:0000256" key="5">
    <source>
        <dbReference type="ARBA" id="ARBA00022692"/>
    </source>
</evidence>
<evidence type="ECO:0000256" key="16">
    <source>
        <dbReference type="PIRSR" id="PIRSR005713-2"/>
    </source>
</evidence>
<reference evidence="19 20" key="1">
    <citation type="journal article" date="2011" name="Genome Biol. Evol.">
        <title>Integration of the genetic map and genome assembly of fugu facilitates insights into distinct features of genome evolution in teleosts and mammals.</title>
        <authorList>
            <person name="Kai W."/>
            <person name="Kikuchi K."/>
            <person name="Tohari S."/>
            <person name="Chew A.K."/>
            <person name="Tay A."/>
            <person name="Fujiwara A."/>
            <person name="Hosoya S."/>
            <person name="Suetake H."/>
            <person name="Naruse K."/>
            <person name="Brenner S."/>
            <person name="Suzuki Y."/>
            <person name="Venkatesh B."/>
        </authorList>
    </citation>
    <scope>NUCLEOTIDE SEQUENCE [LARGE SCALE GENOMIC DNA]</scope>
</reference>
<comment type="subunit">
    <text evidence="14">Homotrimer. Forms heterotrimer with P2RX2. Heterotrimeric P2RX2/3 has a ligand dose-response profile that is distinct from either homotrimeric P2RX2 or P2RX3.</text>
</comment>
<evidence type="ECO:0000256" key="7">
    <source>
        <dbReference type="ARBA" id="ARBA00023065"/>
    </source>
</evidence>
<keyword evidence="6 18" id="KW-1133">Transmembrane helix</keyword>
<dbReference type="InterPro" id="IPR053792">
    <property type="entry name" value="P2X_RECEPTOR_CS"/>
</dbReference>
<keyword evidence="15" id="KW-0547">Nucleotide-binding</keyword>
<keyword evidence="10" id="KW-0325">Glycoprotein</keyword>
<evidence type="ECO:0000256" key="6">
    <source>
        <dbReference type="ARBA" id="ARBA00022989"/>
    </source>
</evidence>
<evidence type="ECO:0000256" key="1">
    <source>
        <dbReference type="ARBA" id="ARBA00004651"/>
    </source>
</evidence>
<comment type="similarity">
    <text evidence="2 14 18">Belongs to the P2X receptor family.</text>
</comment>
<dbReference type="Proteomes" id="UP000005226">
    <property type="component" value="Chromosome 14"/>
</dbReference>
<accession>H2UAE9</accession>
<keyword evidence="5 18" id="KW-0812">Transmembrane</keyword>
<dbReference type="PROSITE" id="PS01212">
    <property type="entry name" value="P2X_RECEPTOR"/>
    <property type="match status" value="1"/>
</dbReference>
<feature type="disulfide bond" evidence="16">
    <location>
        <begin position="234"/>
        <end position="243"/>
    </location>
</feature>
<dbReference type="Gene3D" id="2.60.490.10">
    <property type="entry name" value="atp-gated p2x4 ion channel domain"/>
    <property type="match status" value="1"/>
</dbReference>
<evidence type="ECO:0000256" key="10">
    <source>
        <dbReference type="ARBA" id="ARBA00023180"/>
    </source>
</evidence>
<comment type="caution">
    <text evidence="18">Lacks conserved residue(s) required for the propagation of feature annotation.</text>
</comment>
<feature type="disulfide bond" evidence="16">
    <location>
        <begin position="97"/>
        <end position="120"/>
    </location>
</feature>
<reference evidence="19" key="2">
    <citation type="submission" date="2025-08" db="UniProtKB">
        <authorList>
            <consortium name="Ensembl"/>
        </authorList>
    </citation>
    <scope>IDENTIFICATION</scope>
</reference>
<protein>
    <recommendedName>
        <fullName evidence="14 18">P2X purinoceptor</fullName>
    </recommendedName>
    <alternativeName>
        <fullName evidence="14">P2X purinoceptor 3</fullName>
    </alternativeName>
</protein>
<feature type="binding site" evidence="15">
    <location>
        <position position="159"/>
    </location>
    <ligand>
        <name>ATP</name>
        <dbReference type="ChEBI" id="CHEBI:30616"/>
        <note>ligand shared between two neighboring subunits of the homotrimer</note>
    </ligand>
</feature>
<reference evidence="19" key="3">
    <citation type="submission" date="2025-09" db="UniProtKB">
        <authorList>
            <consortium name="Ensembl"/>
        </authorList>
    </citation>
    <scope>IDENTIFICATION</scope>
</reference>
<evidence type="ECO:0000256" key="4">
    <source>
        <dbReference type="ARBA" id="ARBA00022475"/>
    </source>
</evidence>
<evidence type="ECO:0000256" key="11">
    <source>
        <dbReference type="ARBA" id="ARBA00023286"/>
    </source>
</evidence>
<feature type="binding site" evidence="15">
    <location>
        <begin position="266"/>
        <end position="268"/>
    </location>
    <ligand>
        <name>ATP</name>
        <dbReference type="ChEBI" id="CHEBI:30616"/>
        <note>ligand shared between two neighboring subunits of the homotrimer</note>
    </ligand>
</feature>
<evidence type="ECO:0000256" key="9">
    <source>
        <dbReference type="ARBA" id="ARBA00023157"/>
    </source>
</evidence>
<evidence type="ECO:0000256" key="3">
    <source>
        <dbReference type="ARBA" id="ARBA00022448"/>
    </source>
</evidence>
<feature type="binding site" evidence="15">
    <location>
        <position position="286"/>
    </location>
    <ligand>
        <name>ATP</name>
        <dbReference type="ChEBI" id="CHEBI:30616"/>
        <note>ligand shared between two neighboring subunits of the homotrimer</note>
    </ligand>
</feature>
<sequence length="389" mass="43486">MGSFLRGFLTDFFTYETTKSVVVKSWSVGIINRIVQLLIITYFVGWVFIHEKAYQTSDTGIESAVMTKVKGFGYHHNQVMDVADYVFPTQTSSRFNCSTDKDCHDHFGSILANGAITGVCLPPEDPVNNTDGRCEIAGWCPAEQDDQIIEPMLDVNNFTIFIKNSIRFPLFDVTRGNFPSTMTTEQIKKCNYHPEKNPFCPIFRVGDMLKYTGQEIADLADQGGEIGINIEWKCNLDWSVEFCVPRYSFSRLDAPFAKNAVSKGYNFRFAKHFKTENGTEYRRLHKAFAIRFDVMVTGNAGKFDTVPTLINLVAAFTSIGLGTVLCDLILLNFLKGAEQYKAKKFEEVSEAQIEASLARSPGSQLSLKQAIKSSYDSGAVSLALSDQPV</sequence>
<comment type="catalytic activity">
    <reaction evidence="13">
        <text>Ca(2+)(in) = Ca(2+)(out)</text>
        <dbReference type="Rhea" id="RHEA:29671"/>
        <dbReference type="ChEBI" id="CHEBI:29108"/>
    </reaction>
</comment>